<sequence length="237" mass="26596">MAGKRSSPRKRAISEVENVSPARKRVNIEAKSPKTAIRDASEALIEAIKQAEEVHLHLAKDGLITSQTKNPKGAARKGGKAIAAVPESGDFEFEKDDSSGLPYVYIVLEKSLLNSTEEVGDEVLKTFASLDDANNFVRNHCADNAERDDPDAIFDEAMSPDGRISWSYEDESGYGTQLRIEKCKVNRPGSVPARNWGRPIGEPCPEKEESEEESSSEDDEFRRYEKEIEFRTHRYRY</sequence>
<name>A0A2J6RZN5_HYAVF</name>
<accession>A0A2J6RZN5</accession>
<keyword evidence="3" id="KW-1185">Reference proteome</keyword>
<dbReference type="OrthoDB" id="3559451at2759"/>
<dbReference type="Proteomes" id="UP000235786">
    <property type="component" value="Unassembled WGS sequence"/>
</dbReference>
<evidence type="ECO:0000313" key="3">
    <source>
        <dbReference type="Proteomes" id="UP000235786"/>
    </source>
</evidence>
<feature type="compositionally biased region" description="Acidic residues" evidence="1">
    <location>
        <begin position="208"/>
        <end position="219"/>
    </location>
</feature>
<dbReference type="AlphaFoldDB" id="A0A2J6RZN5"/>
<proteinExistence type="predicted"/>
<organism evidence="2 3">
    <name type="scientific">Hyaloscypha variabilis (strain UAMH 11265 / GT02V1 / F)</name>
    <name type="common">Meliniomyces variabilis</name>
    <dbReference type="NCBI Taxonomy" id="1149755"/>
    <lineage>
        <taxon>Eukaryota</taxon>
        <taxon>Fungi</taxon>
        <taxon>Dikarya</taxon>
        <taxon>Ascomycota</taxon>
        <taxon>Pezizomycotina</taxon>
        <taxon>Leotiomycetes</taxon>
        <taxon>Helotiales</taxon>
        <taxon>Hyaloscyphaceae</taxon>
        <taxon>Hyaloscypha</taxon>
        <taxon>Hyaloscypha variabilis</taxon>
    </lineage>
</organism>
<reference evidence="2 3" key="1">
    <citation type="submission" date="2016-04" db="EMBL/GenBank/DDBJ databases">
        <title>A degradative enzymes factory behind the ericoid mycorrhizal symbiosis.</title>
        <authorList>
            <consortium name="DOE Joint Genome Institute"/>
            <person name="Martino E."/>
            <person name="Morin E."/>
            <person name="Grelet G."/>
            <person name="Kuo A."/>
            <person name="Kohler A."/>
            <person name="Daghino S."/>
            <person name="Barry K."/>
            <person name="Choi C."/>
            <person name="Cichocki N."/>
            <person name="Clum A."/>
            <person name="Copeland A."/>
            <person name="Hainaut M."/>
            <person name="Haridas S."/>
            <person name="Labutti K."/>
            <person name="Lindquist E."/>
            <person name="Lipzen A."/>
            <person name="Khouja H.-R."/>
            <person name="Murat C."/>
            <person name="Ohm R."/>
            <person name="Olson A."/>
            <person name="Spatafora J."/>
            <person name="Veneault-Fourrey C."/>
            <person name="Henrissat B."/>
            <person name="Grigoriev I."/>
            <person name="Martin F."/>
            <person name="Perotto S."/>
        </authorList>
    </citation>
    <scope>NUCLEOTIDE SEQUENCE [LARGE SCALE GENOMIC DNA]</scope>
    <source>
        <strain evidence="2 3">F</strain>
    </source>
</reference>
<evidence type="ECO:0000313" key="2">
    <source>
        <dbReference type="EMBL" id="PMD43965.1"/>
    </source>
</evidence>
<feature type="region of interest" description="Disordered" evidence="1">
    <location>
        <begin position="189"/>
        <end position="222"/>
    </location>
</feature>
<gene>
    <name evidence="2" type="ORF">L207DRAFT_508727</name>
</gene>
<dbReference type="EMBL" id="KZ613941">
    <property type="protein sequence ID" value="PMD43965.1"/>
    <property type="molecule type" value="Genomic_DNA"/>
</dbReference>
<protein>
    <submittedName>
        <fullName evidence="2">Uncharacterized protein</fullName>
    </submittedName>
</protein>
<evidence type="ECO:0000256" key="1">
    <source>
        <dbReference type="SAM" id="MobiDB-lite"/>
    </source>
</evidence>